<dbReference type="RefSeq" id="XP_014243687.1">
    <property type="nucleotide sequence ID" value="XM_014388201.1"/>
</dbReference>
<feature type="compositionally biased region" description="Basic and acidic residues" evidence="1">
    <location>
        <begin position="762"/>
        <end position="776"/>
    </location>
</feature>
<dbReference type="GeneID" id="106663385"/>
<organism evidence="3 4">
    <name type="scientific">Cimex lectularius</name>
    <name type="common">Bed bug</name>
    <name type="synonym">Acanthia lectularia</name>
    <dbReference type="NCBI Taxonomy" id="79782"/>
    <lineage>
        <taxon>Eukaryota</taxon>
        <taxon>Metazoa</taxon>
        <taxon>Ecdysozoa</taxon>
        <taxon>Arthropoda</taxon>
        <taxon>Hexapoda</taxon>
        <taxon>Insecta</taxon>
        <taxon>Pterygota</taxon>
        <taxon>Neoptera</taxon>
        <taxon>Paraneoptera</taxon>
        <taxon>Hemiptera</taxon>
        <taxon>Heteroptera</taxon>
        <taxon>Panheteroptera</taxon>
        <taxon>Cimicomorpha</taxon>
        <taxon>Cimicidae</taxon>
        <taxon>Cimex</taxon>
    </lineage>
</organism>
<dbReference type="OrthoDB" id="8193595at2759"/>
<feature type="compositionally biased region" description="Polar residues" evidence="1">
    <location>
        <begin position="750"/>
        <end position="761"/>
    </location>
</feature>
<feature type="chain" id="PRO_5036269576" description="CPR type cuticle protein" evidence="2">
    <location>
        <begin position="19"/>
        <end position="1035"/>
    </location>
</feature>
<evidence type="ECO:0000256" key="1">
    <source>
        <dbReference type="SAM" id="MobiDB-lite"/>
    </source>
</evidence>
<feature type="region of interest" description="Disordered" evidence="1">
    <location>
        <begin position="667"/>
        <end position="879"/>
    </location>
</feature>
<keyword evidence="4" id="KW-1185">Reference proteome</keyword>
<keyword evidence="2" id="KW-0732">Signal</keyword>
<protein>
    <recommendedName>
        <fullName evidence="5">CPR type cuticle protein</fullName>
    </recommendedName>
</protein>
<feature type="compositionally biased region" description="Low complexity" evidence="1">
    <location>
        <begin position="524"/>
        <end position="540"/>
    </location>
</feature>
<evidence type="ECO:0000256" key="2">
    <source>
        <dbReference type="SAM" id="SignalP"/>
    </source>
</evidence>
<evidence type="ECO:0008006" key="5">
    <source>
        <dbReference type="Google" id="ProtNLM"/>
    </source>
</evidence>
<feature type="region of interest" description="Disordered" evidence="1">
    <location>
        <begin position="941"/>
        <end position="992"/>
    </location>
</feature>
<feature type="compositionally biased region" description="Low complexity" evidence="1">
    <location>
        <begin position="792"/>
        <end position="808"/>
    </location>
</feature>
<reference evidence="3" key="1">
    <citation type="submission" date="2022-01" db="UniProtKB">
        <authorList>
            <consortium name="EnsemblMetazoa"/>
        </authorList>
    </citation>
    <scope>IDENTIFICATION</scope>
</reference>
<dbReference type="OMA" id="YYKVSTP"/>
<proteinExistence type="predicted"/>
<feature type="compositionally biased region" description="Polar residues" evidence="1">
    <location>
        <begin position="717"/>
        <end position="727"/>
    </location>
</feature>
<feature type="compositionally biased region" description="Polar residues" evidence="1">
    <location>
        <begin position="488"/>
        <end position="500"/>
    </location>
</feature>
<dbReference type="Proteomes" id="UP000494040">
    <property type="component" value="Unassembled WGS sequence"/>
</dbReference>
<evidence type="ECO:0000313" key="3">
    <source>
        <dbReference type="EnsemblMetazoa" id="XP_014243687.1"/>
    </source>
</evidence>
<dbReference type="EnsemblMetazoa" id="XM_014388200.2">
    <property type="protein sequence ID" value="XP_014243686.1"/>
    <property type="gene ID" value="LOC106663385"/>
</dbReference>
<feature type="signal peptide" evidence="2">
    <location>
        <begin position="1"/>
        <end position="18"/>
    </location>
</feature>
<feature type="compositionally biased region" description="Basic and acidic residues" evidence="1">
    <location>
        <begin position="740"/>
        <end position="749"/>
    </location>
</feature>
<accession>A0A8I6RF76</accession>
<dbReference type="AlphaFoldDB" id="A0A8I6RF76"/>
<feature type="compositionally biased region" description="Polar residues" evidence="1">
    <location>
        <begin position="823"/>
        <end position="851"/>
    </location>
</feature>
<feature type="region of interest" description="Disordered" evidence="1">
    <location>
        <begin position="519"/>
        <end position="649"/>
    </location>
</feature>
<dbReference type="EnsemblMetazoa" id="XM_014388201.1">
    <property type="protein sequence ID" value="XP_014243687.1"/>
    <property type="gene ID" value="LOC106663385"/>
</dbReference>
<dbReference type="KEGG" id="clec:106663385"/>
<dbReference type="RefSeq" id="XP_014243686.1">
    <property type="nucleotide sequence ID" value="XM_014388200.2"/>
</dbReference>
<feature type="compositionally biased region" description="Basic and acidic residues" evidence="1">
    <location>
        <begin position="590"/>
        <end position="599"/>
    </location>
</feature>
<feature type="compositionally biased region" description="Low complexity" evidence="1">
    <location>
        <begin position="687"/>
        <end position="716"/>
    </location>
</feature>
<feature type="compositionally biased region" description="Polar residues" evidence="1">
    <location>
        <begin position="621"/>
        <end position="642"/>
    </location>
</feature>
<evidence type="ECO:0000313" key="4">
    <source>
        <dbReference type="Proteomes" id="UP000494040"/>
    </source>
</evidence>
<feature type="region of interest" description="Disordered" evidence="1">
    <location>
        <begin position="418"/>
        <end position="504"/>
    </location>
</feature>
<name>A0A8I6RF76_CIMLE</name>
<sequence>MRAVLLIVLLGVVRWSTAHVVYSKEQARVTRLPYDDWRPIREAPGLGRHVGHSGLIRYPLYQKGYSYSPTKKILAQQTDQAENIGIFSPTPPTILGSFSVFGHATVNAREHASHITKKSPRPQLTHDYHHLDNRPKLGGYPFHHQFVGSPYVYSDPPKRPQKYNDYVEQAYYYDSSLRPPPREINNKASAFPSHSQSTSLTPNTFYFEQPQPFQPSGLDNSFHKARKPNKPISHTPYRLGGQGQTLYPTLSHLDQFKTSVTSSFEPSSISFFNNGYTKNKNQPNDPYFHRNPFGDIQLSTRRPEQNIKPVTEEKEPSKDIYEHFSNLGRPFQSSQPYTTTVESQKDVHTYSPFVTTYPSLAPHSVKFSDVAQPFQLNDYQTQGSPLASVKPDYIVTQQPFTQDVYPITVTTIDVSSEPYEEPKKIPNETEAPFVPSSAPKPYSKPTTYETYTDRKPQVQINSYHGYNENAPVPFLPTPSPDVVPYLSEPTSEEQSTQTPEVSDDGQYNIISTIDTKYQENTELATESPTTTVAVETTTKYRPPKRRRPSRPSQTRNELTGNSKLKNHRLTDVSSTTVDYHKSQRRRKPSKYREGSEFKRQRTSTTTSTTPKPEIYEPTEQYDYTTAFSGESGPLTRNHNDNIITRPKEDEYNQYDQYYNTQHFGLGDVQIGENDQSDINYDDEFRHPPSSSTSTSTTTTTTTTTTTSAPITVTTPSIETATNSISSRLKNKYGNNRPRFSVKDYRERLNRATSTTTPTPQKSEPEIDPTVKTKTESTKYPGRTRTTHQPKPTSETSTTTTYQSESTTESKYRKYKSRIGPSRYKTSTTQQPENLETTTTERINTFRPSTNRYKPGTGKYYSRYRTSTIPPKEVDDSPIPTARVTIKPKGVFSAKRKPFPIKTKLTTNRFAEESSSEDDLPKSAIPSKIVENEVDHNANVISKKMDDGPTTTISAEEESSVKGSIASEPPSDPTGEEAMRIADLTSSSSNDYHSQRIFKGVTSANTRRTLPKITLPTDEPILPLEAFFQTHNKDKK</sequence>